<dbReference type="Ensembl" id="ENSEAST00005027692.2">
    <property type="protein sequence ID" value="ENSEASP00005025501.2"/>
    <property type="gene ID" value="ENSEASG00005017365.2"/>
</dbReference>
<dbReference type="CDD" id="cd04193">
    <property type="entry name" value="UDPGlcNAc_PPase"/>
    <property type="match status" value="1"/>
</dbReference>
<keyword evidence="1" id="KW-0808">Transferase</keyword>
<evidence type="ECO:0000256" key="3">
    <source>
        <dbReference type="SAM" id="MobiDB-lite"/>
    </source>
</evidence>
<dbReference type="GO" id="GO:0003977">
    <property type="term" value="F:UDP-N-acetylglucosamine diphosphorylase activity"/>
    <property type="evidence" value="ECO:0007669"/>
    <property type="project" value="TreeGrafter"/>
</dbReference>
<name>A0A8C4MGS9_EQUAS</name>
<protein>
    <submittedName>
        <fullName evidence="4">UDP-N-acetylglucosamine pyrophosphorylase 1 like 1</fullName>
    </submittedName>
</protein>
<evidence type="ECO:0000313" key="5">
    <source>
        <dbReference type="Proteomes" id="UP000694387"/>
    </source>
</evidence>
<dbReference type="PANTHER" id="PTHR11952">
    <property type="entry name" value="UDP- GLUCOSE PYROPHOSPHORYLASE"/>
    <property type="match status" value="1"/>
</dbReference>
<gene>
    <name evidence="4" type="primary">UAP1L1</name>
</gene>
<dbReference type="Gene3D" id="3.90.550.10">
    <property type="entry name" value="Spore Coat Polysaccharide Biosynthesis Protein SpsA, Chain A"/>
    <property type="match status" value="2"/>
</dbReference>
<evidence type="ECO:0000256" key="1">
    <source>
        <dbReference type="ARBA" id="ARBA00022679"/>
    </source>
</evidence>
<evidence type="ECO:0000256" key="2">
    <source>
        <dbReference type="ARBA" id="ARBA00022695"/>
    </source>
</evidence>
<sequence>MASERDVRARLQRAGQEHLLRFCAELAPGPRAALLAELEPLEPEALREHCRNAAAACARPPGPPPGLATRLRPLPPERVGSASRSDPETRRLWEEEGFHQIALNKVAVLLLAGGQGTRLGVTYPKGMYQVGLPSQKTLYQLQAERIRRVEQLAGERHGTRCTVPWYIMTSEFTLGPTAEFFKENDFFHLDPNNVIMFEQRMLPAVTFDGRAILERKDKVAMAPDGNGGLYRALADHRILEDMERRGVEFVHVYCVDNILVRLADPVFIGFCVLRDADCGAKVSPPCPAPSSHLPFLPCSAPATSPAPVCIACPSPAPPCLAPPPPPSLPPCPAPPTAPRPCPALPRPLLPAPPLVRLAHPLLVFLALPIGLQVVEKAYPEEPVGVVCLVDGVLQVVEYSEISPEIAQLRAPDGGLLYNAGNICNHFFTRGFLQMVTREFEPLLKPHVAVKKVPYVDEEGNPVKPLKPNGIKMEKFVFDVFQFAKNFVAFEVLREEEFSPLKNADSADRDNPSTTRRALLAQHYRWALQAGAHFLDAHGAQLTELPSPRGSGEPAAVCEISPLVSYSGEGLEVYLRGRAFQSPLILDENRARALQP</sequence>
<keyword evidence="2" id="KW-0548">Nucleotidyltransferase</keyword>
<dbReference type="Pfam" id="PF01704">
    <property type="entry name" value="UDPGP"/>
    <property type="match status" value="2"/>
</dbReference>
<reference evidence="4" key="2">
    <citation type="submission" date="2025-08" db="UniProtKB">
        <authorList>
            <consortium name="Ensembl"/>
        </authorList>
    </citation>
    <scope>IDENTIFICATION</scope>
</reference>
<dbReference type="GeneTree" id="ENSGT00940000153464"/>
<dbReference type="AlphaFoldDB" id="A0A8C4MGS9"/>
<accession>A0A8C4MGS9</accession>
<dbReference type="GO" id="GO:0006048">
    <property type="term" value="P:UDP-N-acetylglucosamine biosynthetic process"/>
    <property type="evidence" value="ECO:0007669"/>
    <property type="project" value="TreeGrafter"/>
</dbReference>
<dbReference type="InterPro" id="IPR039741">
    <property type="entry name" value="UDP-sugar_pyrophosphorylase"/>
</dbReference>
<dbReference type="FunFam" id="2.10.10.100:FF:000002">
    <property type="entry name" value="UDP-N-acetylhexosamine pyrophosphorylase-like protein 1"/>
    <property type="match status" value="1"/>
</dbReference>
<dbReference type="InterPro" id="IPR029044">
    <property type="entry name" value="Nucleotide-diphossugar_trans"/>
</dbReference>
<organism evidence="4 5">
    <name type="scientific">Equus asinus</name>
    <name type="common">Donkey</name>
    <name type="synonym">Equus africanus asinus</name>
    <dbReference type="NCBI Taxonomy" id="9793"/>
    <lineage>
        <taxon>Eukaryota</taxon>
        <taxon>Metazoa</taxon>
        <taxon>Chordata</taxon>
        <taxon>Craniata</taxon>
        <taxon>Vertebrata</taxon>
        <taxon>Euteleostomi</taxon>
        <taxon>Mammalia</taxon>
        <taxon>Eutheria</taxon>
        <taxon>Laurasiatheria</taxon>
        <taxon>Perissodactyla</taxon>
        <taxon>Equidae</taxon>
        <taxon>Equus</taxon>
    </lineage>
</organism>
<evidence type="ECO:0000313" key="4">
    <source>
        <dbReference type="Ensembl" id="ENSEASP00005025501.2"/>
    </source>
</evidence>
<dbReference type="Proteomes" id="UP000694387">
    <property type="component" value="Chromosome 10"/>
</dbReference>
<reference evidence="4 5" key="1">
    <citation type="journal article" date="2020" name="Nat. Commun.">
        <title>Donkey genomes provide new insights into domestication and selection for coat color.</title>
        <authorList>
            <person name="Wang"/>
            <person name="C."/>
            <person name="Li"/>
            <person name="H."/>
            <person name="Guo"/>
            <person name="Y."/>
            <person name="Huang"/>
            <person name="J."/>
            <person name="Sun"/>
            <person name="Y."/>
            <person name="Min"/>
            <person name="J."/>
            <person name="Wang"/>
            <person name="J."/>
            <person name="Fang"/>
            <person name="X."/>
            <person name="Zhao"/>
            <person name="Z."/>
            <person name="Wang"/>
            <person name="S."/>
            <person name="Zhang"/>
            <person name="Y."/>
            <person name="Liu"/>
            <person name="Q."/>
            <person name="Jiang"/>
            <person name="Q."/>
            <person name="Wang"/>
            <person name="X."/>
            <person name="Guo"/>
            <person name="Y."/>
            <person name="Yang"/>
            <person name="C."/>
            <person name="Wang"/>
            <person name="Y."/>
            <person name="Tian"/>
            <person name="F."/>
            <person name="Zhuang"/>
            <person name="G."/>
            <person name="Fan"/>
            <person name="Y."/>
            <person name="Gao"/>
            <person name="Q."/>
            <person name="Li"/>
            <person name="Y."/>
            <person name="Ju"/>
            <person name="Z."/>
            <person name="Li"/>
            <person name="J."/>
            <person name="Li"/>
            <person name="R."/>
            <person name="Hou"/>
            <person name="M."/>
            <person name="Yang"/>
            <person name="G."/>
            <person name="Liu"/>
            <person name="G."/>
            <person name="Liu"/>
            <person name="W."/>
            <person name="Guo"/>
            <person name="J."/>
            <person name="Pan"/>
            <person name="S."/>
            <person name="Fan"/>
            <person name="G."/>
            <person name="Zhang"/>
            <person name="W."/>
            <person name="Zhang"/>
            <person name="R."/>
            <person name="Yu"/>
            <person name="J."/>
            <person name="Zhang"/>
            <person name="X."/>
            <person name="Yin"/>
            <person name="Q."/>
            <person name="Ji"/>
            <person name="C."/>
            <person name="Jin"/>
            <person name="Y."/>
            <person name="Yue"/>
            <person name="G."/>
            <person name="Liu"/>
            <person name="M."/>
            <person name="Xu"/>
            <person name="J."/>
            <person name="Liu"/>
            <person name="S."/>
            <person name="Jordana"/>
            <person name="J."/>
            <person name="Noce"/>
            <person name="A."/>
            <person name="Amills"/>
            <person name="M."/>
            <person name="Wu"/>
            <person name="D.D."/>
            <person name="Li"/>
            <person name="S."/>
            <person name="Zhou"/>
            <person name="X. and Zhong"/>
            <person name="J."/>
        </authorList>
    </citation>
    <scope>NUCLEOTIDE SEQUENCE [LARGE SCALE GENOMIC DNA]</scope>
</reference>
<feature type="region of interest" description="Disordered" evidence="3">
    <location>
        <begin position="57"/>
        <end position="88"/>
    </location>
</feature>
<dbReference type="Gene3D" id="2.10.10.100">
    <property type="match status" value="1"/>
</dbReference>
<keyword evidence="5" id="KW-1185">Reference proteome</keyword>
<dbReference type="InterPro" id="IPR002618">
    <property type="entry name" value="UDPGP_fam"/>
</dbReference>
<proteinExistence type="predicted"/>
<dbReference type="PANTHER" id="PTHR11952:SF6">
    <property type="entry name" value="UDP-N-ACETYLHEXOSAMINE PYROPHOSPHORYLASE-LIKE PROTEIN 1"/>
    <property type="match status" value="1"/>
</dbReference>
<reference evidence="4" key="3">
    <citation type="submission" date="2025-09" db="UniProtKB">
        <authorList>
            <consortium name="Ensembl"/>
        </authorList>
    </citation>
    <scope>IDENTIFICATION</scope>
</reference>
<dbReference type="SUPFAM" id="SSF53448">
    <property type="entry name" value="Nucleotide-diphospho-sugar transferases"/>
    <property type="match status" value="2"/>
</dbReference>